<dbReference type="InterPro" id="IPR000601">
    <property type="entry name" value="PKD_dom"/>
</dbReference>
<dbReference type="Pfam" id="PF18911">
    <property type="entry name" value="PKD_4"/>
    <property type="match status" value="1"/>
</dbReference>
<sequence length="2158" mass="233613">MSNLRILTLLCALVLTWSAQLRSETLAEYRFDEGAGNVVRDSSSVAGPLNLSIHDPNADQWLACGGLEVSGDMSVSSQQPASKIRNGVISSGEVSVEMWLKPSEDASFFLDEIVNLSGPYREYFWISQYGRGYQAGISIDNGYRRGNRRILSSDPAGSGSEGLDHLVFSHSDSGSISLYINGTLVDEVQDNSGLDRQWSRGNNAYLYLADLGFLSDRWQGQFLYLAVHDESLDAAEVQARYTNGVQGSCNRAPIISVEEGETVSNQAFNLTFDASASHDIDGDIASYRWTLNGEEISTDAELNHFLDTEGLHRLKLTVTDDGGAVSEQSWDVQLLSSTSPHRVVAGLQAIYTFAEGHGRDVKDGSGHAPLIDLYLEDTGRSEWMACGGLTVKGRAQLTSSSGIEKLSDSVSDSNEFSAEFWLRPSRSQPRYGMLASIAGSNFYPDMEIYQHRRKIEVEFFNEWGGSSSLKSKDKLKQNKLSHVVISKDKDGMTSIYINGRQSILRHLSGSDLGWDKFANLQLVSGDGYNRGWRGDIHMAAFYSRALSDLEVDNNYSVGAPDSCAANTPPVIVSEPVTTAGIGQLYQYQVQAEDADGDFLLYELLTKPDGMEINSATGLISWTPDQNGNYDVKLKVSELFTGKGVEQSYTLKVGAEDRDGDGVPDEDDAFPDDPTEWADLDGDGIGDNSDPDRDGDGVNNDEDVFPNNPEEWADLDGDGIGDNADTDRDGDGVLNDEDAFPNDPNESSDLDGDGIGDNSDPDKDGDGVDNDQDAFPEDPNESNDLDGDGIGDNSDPDRDGDGVPNDQDAFPNNPNESSDIDGDGVGDNADLDRDGDGVANENDAFPNDPNESSDLDGDGIGDNSDPDRDGDGVANDQDAFPNDPSESSDIDGDGIGDNSDPDRDGDGVANDQDAFPNDPNETSDLDGDGIGDNSDPDRDGDGFSNDDEIELGSDPNDPNDKPLDTDGDGIPDARDDDKDNDGVENDQDAFPLDPSRSQLPAVEQLQAVLAPLQQQISIQWQAPADTTNIDHYVVSRQRHGETYSQLADVTELEYVDSSAIAGELYRYKVAAVTANGLVGIEQEQEVFAGFNTNLPGGLTVQRVSGSEVQLQWTAAATGIFQVHRAENDGDFSLLGEVSSNSYTDAQAPWQNRYRYKVRNLQRYTHPVTGGNVDVFSPFSDELSIDALPALSVVVKEVVKLGEGQYRAIHHQQGFYSLNVAVSGSQGDVSLEAESNGSRVTAQGGNGDLSLQVPVEGQTATWTITLTEQDMPQRSLQFTLELVVDNIAPVLAPIDDQDVPAARTSLVISGQVSDDSGAIGSVYIRSDRLGEQQFSGEIQADGSFSIEMPILVGVNQLTVFATDLAGNVAQQNVTINRETGNQPSIAISSPNNNSVVNTEVITVSGYVYTQLPASQIRMSLGDRVLFPSDAQDGRYSFSFDNIRLSEGINQLVVKAETSAGDTTAKVNVEYVADGNGGGNDDGPVLVFNDAATERFTQRDSLVIAGCVRATSLPVQFTVNDAPIALTFNGNQACFDYPANTANAESEALSLLFRVVDAGAKETEQTIRISKDSIKPSFTLEQSELQLSPEVNDVSSNPFTLSGAVRDKNLAGASLNGVPLKLNPGANPEESRFNTALQLPVNEAKSVTLEAWDKAGNRQTLRYELRSSSAYSIELLTPDVSQTLELTGPTANIEISARVLGLEAGQTVELQLNDDAPLTMQLVETLARSNVNLDLSSNQHRLTLRILSSAGEQLSQQVFTLTTLDLNSLELQVQEQVPVAGSLHNEPNDIVQLHFNRAIDPDLLTVTIRETVNGLDYVPPSRIPKDFPELDNTKAIIVQRNQETVPGELSIQQGLSSVAFVSSRDFAYGSTVYVDVSYDGEEISRSNFKVRAVPSFLHGFILDQRQEPIAGIEVSLPSLGLTSTSDVNGGFSFGFNLPPEKALRAGRYEIVYNPEKASPHYGEVREWVTVEEGKLSRARAVVVPLLNKEVPYRPIASASEQVILASGELELNLSQAQLEFSQLRDNGSVHVQFTPFQQMSYIAQTGALPQWVYNIQPANIQLRGSFSVRMKMPAFRGSYDYIPQDDSLVVMVGLDRDSRRVLPIGVGRIKAGWVEASIDNANTLDQLGYVIASPPQQALLQAFLDGETSIHALRNGLEQGN</sequence>
<feature type="compositionally biased region" description="Acidic residues" evidence="3">
    <location>
        <begin position="661"/>
        <end position="683"/>
    </location>
</feature>
<dbReference type="SUPFAM" id="SSF49299">
    <property type="entry name" value="PKD domain"/>
    <property type="match status" value="1"/>
</dbReference>
<feature type="domain" description="Fibronectin type-III" evidence="6">
    <location>
        <begin position="1000"/>
        <end position="1094"/>
    </location>
</feature>
<dbReference type="SUPFAM" id="SSF103647">
    <property type="entry name" value="TSP type-3 repeat"/>
    <property type="match status" value="3"/>
</dbReference>
<evidence type="ECO:0008006" key="9">
    <source>
        <dbReference type="Google" id="ProtNLM"/>
    </source>
</evidence>
<dbReference type="SUPFAM" id="SSF49313">
    <property type="entry name" value="Cadherin-like"/>
    <property type="match status" value="1"/>
</dbReference>
<dbReference type="InterPro" id="IPR036116">
    <property type="entry name" value="FN3_sf"/>
</dbReference>
<name>A0A7X0JUB8_9GAMM</name>
<dbReference type="Gene3D" id="2.60.40.10">
    <property type="entry name" value="Immunoglobulins"/>
    <property type="match status" value="6"/>
</dbReference>
<feature type="chain" id="PRO_5031117425" description="Staphylococcus aureus surface protein A" evidence="4">
    <location>
        <begin position="20"/>
        <end position="2158"/>
    </location>
</feature>
<gene>
    <name evidence="7" type="ORF">HNR48_002143</name>
</gene>
<dbReference type="CDD" id="cd00146">
    <property type="entry name" value="PKD"/>
    <property type="match status" value="1"/>
</dbReference>
<feature type="compositionally biased region" description="Acidic residues" evidence="3">
    <location>
        <begin position="733"/>
        <end position="753"/>
    </location>
</feature>
<dbReference type="PANTHER" id="PTHR10199">
    <property type="entry name" value="THROMBOSPONDIN"/>
    <property type="match status" value="1"/>
</dbReference>
<protein>
    <recommendedName>
        <fullName evidence="9">Staphylococcus aureus surface protein A</fullName>
    </recommendedName>
</protein>
<evidence type="ECO:0000259" key="5">
    <source>
        <dbReference type="PROSITE" id="PS50093"/>
    </source>
</evidence>
<dbReference type="InterPro" id="IPR013783">
    <property type="entry name" value="Ig-like_fold"/>
</dbReference>
<dbReference type="Pfam" id="PF05345">
    <property type="entry name" value="He_PIG"/>
    <property type="match status" value="1"/>
</dbReference>
<dbReference type="GO" id="GO:0016020">
    <property type="term" value="C:membrane"/>
    <property type="evidence" value="ECO:0007669"/>
    <property type="project" value="InterPro"/>
</dbReference>
<dbReference type="PROSITE" id="PS50853">
    <property type="entry name" value="FN3"/>
    <property type="match status" value="1"/>
</dbReference>
<dbReference type="InterPro" id="IPR028974">
    <property type="entry name" value="TSP_type-3_rpt"/>
</dbReference>
<dbReference type="EMBL" id="JACHHT010000002">
    <property type="protein sequence ID" value="MBB6521858.1"/>
    <property type="molecule type" value="Genomic_DNA"/>
</dbReference>
<evidence type="ECO:0000313" key="7">
    <source>
        <dbReference type="EMBL" id="MBB6521858.1"/>
    </source>
</evidence>
<feature type="compositionally biased region" description="Basic and acidic residues" evidence="3">
    <location>
        <begin position="970"/>
        <end position="980"/>
    </location>
</feature>
<dbReference type="CDD" id="cd00063">
    <property type="entry name" value="FN3"/>
    <property type="match status" value="1"/>
</dbReference>
<feature type="compositionally biased region" description="Acidic residues" evidence="3">
    <location>
        <begin position="766"/>
        <end position="788"/>
    </location>
</feature>
<dbReference type="InterPro" id="IPR022409">
    <property type="entry name" value="PKD/Chitinase_dom"/>
</dbReference>
<keyword evidence="8" id="KW-1185">Reference proteome</keyword>
<feature type="region of interest" description="Disordered" evidence="3">
    <location>
        <begin position="650"/>
        <end position="995"/>
    </location>
</feature>
<dbReference type="SUPFAM" id="SSF49899">
    <property type="entry name" value="Concanavalin A-like lectins/glucanases"/>
    <property type="match status" value="2"/>
</dbReference>
<accession>A0A7X0JUB8</accession>
<dbReference type="GO" id="GO:0007155">
    <property type="term" value="P:cell adhesion"/>
    <property type="evidence" value="ECO:0007669"/>
    <property type="project" value="InterPro"/>
</dbReference>
<dbReference type="Pfam" id="PF13385">
    <property type="entry name" value="Laminin_G_3"/>
    <property type="match status" value="2"/>
</dbReference>
<dbReference type="InterPro" id="IPR003961">
    <property type="entry name" value="FN3_dom"/>
</dbReference>
<dbReference type="InterPro" id="IPR015919">
    <property type="entry name" value="Cadherin-like_sf"/>
</dbReference>
<dbReference type="InParanoid" id="A0A7X0JUB8"/>
<dbReference type="Pfam" id="PF02412">
    <property type="entry name" value="TSP_3"/>
    <property type="match status" value="7"/>
</dbReference>
<dbReference type="Gene3D" id="4.10.1080.10">
    <property type="entry name" value="TSP type-3 repeat"/>
    <property type="match status" value="4"/>
</dbReference>
<dbReference type="InterPro" id="IPR003367">
    <property type="entry name" value="Thrombospondin_3-like_rpt"/>
</dbReference>
<dbReference type="SUPFAM" id="SSF49265">
    <property type="entry name" value="Fibronectin type III"/>
    <property type="match status" value="1"/>
</dbReference>
<reference evidence="7 8" key="1">
    <citation type="submission" date="2020-08" db="EMBL/GenBank/DDBJ databases">
        <title>Genomic Encyclopedia of Type Strains, Phase IV (KMG-IV): sequencing the most valuable type-strain genomes for metagenomic binning, comparative biology and taxonomic classification.</title>
        <authorList>
            <person name="Goeker M."/>
        </authorList>
    </citation>
    <scope>NUCLEOTIDE SEQUENCE [LARGE SCALE GENOMIC DNA]</scope>
    <source>
        <strain evidence="7 8">DSM 22368</strain>
    </source>
</reference>
<dbReference type="PANTHER" id="PTHR10199:SF119">
    <property type="entry name" value="RE20510P"/>
    <property type="match status" value="1"/>
</dbReference>
<evidence type="ECO:0000256" key="1">
    <source>
        <dbReference type="ARBA" id="ARBA00022729"/>
    </source>
</evidence>
<dbReference type="GO" id="GO:0005509">
    <property type="term" value="F:calcium ion binding"/>
    <property type="evidence" value="ECO:0007669"/>
    <property type="project" value="InterPro"/>
</dbReference>
<dbReference type="Gene3D" id="2.60.120.200">
    <property type="match status" value="2"/>
</dbReference>
<organism evidence="7 8">
    <name type="scientific">Pseudoteredinibacter isoporae</name>
    <dbReference type="NCBI Taxonomy" id="570281"/>
    <lineage>
        <taxon>Bacteria</taxon>
        <taxon>Pseudomonadati</taxon>
        <taxon>Pseudomonadota</taxon>
        <taxon>Gammaproteobacteria</taxon>
        <taxon>Cellvibrionales</taxon>
        <taxon>Cellvibrionaceae</taxon>
        <taxon>Pseudoteredinibacter</taxon>
    </lineage>
</organism>
<dbReference type="RefSeq" id="WP_166847377.1">
    <property type="nucleotide sequence ID" value="NZ_JAAONY010000002.1"/>
</dbReference>
<keyword evidence="2" id="KW-0106">Calcium</keyword>
<dbReference type="PROSITE" id="PS50093">
    <property type="entry name" value="PKD"/>
    <property type="match status" value="1"/>
</dbReference>
<comment type="caution">
    <text evidence="7">The sequence shown here is derived from an EMBL/GenBank/DDBJ whole genome shotgun (WGS) entry which is preliminary data.</text>
</comment>
<evidence type="ECO:0000256" key="3">
    <source>
        <dbReference type="SAM" id="MobiDB-lite"/>
    </source>
</evidence>
<feature type="domain" description="PKD" evidence="5">
    <location>
        <begin position="253"/>
        <end position="341"/>
    </location>
</feature>
<dbReference type="SMART" id="SM00089">
    <property type="entry name" value="PKD"/>
    <property type="match status" value="1"/>
</dbReference>
<evidence type="ECO:0000313" key="8">
    <source>
        <dbReference type="Proteomes" id="UP000528457"/>
    </source>
</evidence>
<keyword evidence="1 4" id="KW-0732">Signal</keyword>
<evidence type="ECO:0000256" key="4">
    <source>
        <dbReference type="SAM" id="SignalP"/>
    </source>
</evidence>
<evidence type="ECO:0000259" key="6">
    <source>
        <dbReference type="PROSITE" id="PS50853"/>
    </source>
</evidence>
<evidence type="ECO:0000256" key="2">
    <source>
        <dbReference type="ARBA" id="ARBA00022837"/>
    </source>
</evidence>
<dbReference type="InterPro" id="IPR013320">
    <property type="entry name" value="ConA-like_dom_sf"/>
</dbReference>
<feature type="signal peptide" evidence="4">
    <location>
        <begin position="1"/>
        <end position="19"/>
    </location>
</feature>
<proteinExistence type="predicted"/>
<dbReference type="InterPro" id="IPR035986">
    <property type="entry name" value="PKD_dom_sf"/>
</dbReference>
<dbReference type="Proteomes" id="UP000528457">
    <property type="component" value="Unassembled WGS sequence"/>
</dbReference>